<name>A0AAV7R138_PLEWA</name>
<dbReference type="AlphaFoldDB" id="A0AAV7R138"/>
<proteinExistence type="predicted"/>
<evidence type="ECO:0000313" key="2">
    <source>
        <dbReference type="Proteomes" id="UP001066276"/>
    </source>
</evidence>
<reference evidence="1" key="1">
    <citation type="journal article" date="2022" name="bioRxiv">
        <title>Sequencing and chromosome-scale assembly of the giantPleurodeles waltlgenome.</title>
        <authorList>
            <person name="Brown T."/>
            <person name="Elewa A."/>
            <person name="Iarovenko S."/>
            <person name="Subramanian E."/>
            <person name="Araus A.J."/>
            <person name="Petzold A."/>
            <person name="Susuki M."/>
            <person name="Suzuki K.-i.T."/>
            <person name="Hayashi T."/>
            <person name="Toyoda A."/>
            <person name="Oliveira C."/>
            <person name="Osipova E."/>
            <person name="Leigh N.D."/>
            <person name="Simon A."/>
            <person name="Yun M.H."/>
        </authorList>
    </citation>
    <scope>NUCLEOTIDE SEQUENCE</scope>
    <source>
        <strain evidence="1">20211129_DDA</strain>
        <tissue evidence="1">Liver</tissue>
    </source>
</reference>
<keyword evidence="2" id="KW-1185">Reference proteome</keyword>
<dbReference type="EMBL" id="JANPWB010000010">
    <property type="protein sequence ID" value="KAJ1145180.1"/>
    <property type="molecule type" value="Genomic_DNA"/>
</dbReference>
<organism evidence="1 2">
    <name type="scientific">Pleurodeles waltl</name>
    <name type="common">Iberian ribbed newt</name>
    <dbReference type="NCBI Taxonomy" id="8319"/>
    <lineage>
        <taxon>Eukaryota</taxon>
        <taxon>Metazoa</taxon>
        <taxon>Chordata</taxon>
        <taxon>Craniata</taxon>
        <taxon>Vertebrata</taxon>
        <taxon>Euteleostomi</taxon>
        <taxon>Amphibia</taxon>
        <taxon>Batrachia</taxon>
        <taxon>Caudata</taxon>
        <taxon>Salamandroidea</taxon>
        <taxon>Salamandridae</taxon>
        <taxon>Pleurodelinae</taxon>
        <taxon>Pleurodeles</taxon>
    </lineage>
</organism>
<protein>
    <submittedName>
        <fullName evidence="1">Uncharacterized protein</fullName>
    </submittedName>
</protein>
<comment type="caution">
    <text evidence="1">The sequence shown here is derived from an EMBL/GenBank/DDBJ whole genome shotgun (WGS) entry which is preliminary data.</text>
</comment>
<gene>
    <name evidence="1" type="ORF">NDU88_011471</name>
</gene>
<dbReference type="Proteomes" id="UP001066276">
    <property type="component" value="Chromosome 6"/>
</dbReference>
<evidence type="ECO:0000313" key="1">
    <source>
        <dbReference type="EMBL" id="KAJ1145180.1"/>
    </source>
</evidence>
<sequence length="122" mass="13270">MDTTVSKATYCVPILALGSGGIEGPVLSTLLNRISAGSWKLQVAGRAPPASESPSENLGRKDQFNGHLCLGQRIKGQHKLIPLTNKQVTKQPPLGDGTRLRRRKGPQFGMYLDEELMAPLHR</sequence>
<accession>A0AAV7R138</accession>